<keyword evidence="1" id="KW-0812">Transmembrane</keyword>
<keyword evidence="1" id="KW-0472">Membrane</keyword>
<feature type="transmembrane region" description="Helical" evidence="1">
    <location>
        <begin position="12"/>
        <end position="34"/>
    </location>
</feature>
<sequence length="138" mass="14134">MGFADKVTKKSLGFWLALAASVVALVGLIVYFAYIGKGGIASAGVIIPLIVAIACGVGLFFYNGTFADLLPIAAAVMTAIALGVSLSDGVGNIADYVSDIVMYGDADLAGLNFAMVAIFAVGVLLYIVSCVMKKERTA</sequence>
<comment type="caution">
    <text evidence="2">The sequence shown here is derived from an EMBL/GenBank/DDBJ whole genome shotgun (WGS) entry which is preliminary data.</text>
</comment>
<keyword evidence="1" id="KW-1133">Transmembrane helix</keyword>
<evidence type="ECO:0000313" key="3">
    <source>
        <dbReference type="Proteomes" id="UP000823990"/>
    </source>
</evidence>
<reference evidence="2" key="1">
    <citation type="journal article" date="2021" name="PeerJ">
        <title>Extensive microbial diversity within the chicken gut microbiome revealed by metagenomics and culture.</title>
        <authorList>
            <person name="Gilroy R."/>
            <person name="Ravi A."/>
            <person name="Getino M."/>
            <person name="Pursley I."/>
            <person name="Horton D.L."/>
            <person name="Alikhan N.F."/>
            <person name="Baker D."/>
            <person name="Gharbi K."/>
            <person name="Hall N."/>
            <person name="Watson M."/>
            <person name="Adriaenssens E.M."/>
            <person name="Foster-Nyarko E."/>
            <person name="Jarju S."/>
            <person name="Secka A."/>
            <person name="Antonio M."/>
            <person name="Oren A."/>
            <person name="Chaudhuri R.R."/>
            <person name="La Ragione R."/>
            <person name="Hildebrand F."/>
            <person name="Pallen M.J."/>
        </authorList>
    </citation>
    <scope>NUCLEOTIDE SEQUENCE</scope>
    <source>
        <strain evidence="2">12435</strain>
    </source>
</reference>
<gene>
    <name evidence="2" type="ORF">H9892_00805</name>
</gene>
<dbReference type="Proteomes" id="UP000823990">
    <property type="component" value="Unassembled WGS sequence"/>
</dbReference>
<evidence type="ECO:0000256" key="1">
    <source>
        <dbReference type="SAM" id="Phobius"/>
    </source>
</evidence>
<protein>
    <submittedName>
        <fullName evidence="2">Uncharacterized protein</fullName>
    </submittedName>
</protein>
<evidence type="ECO:0000313" key="2">
    <source>
        <dbReference type="EMBL" id="HIW01871.1"/>
    </source>
</evidence>
<proteinExistence type="predicted"/>
<dbReference type="AlphaFoldDB" id="A0A9D1PZD3"/>
<organism evidence="2 3">
    <name type="scientific">Candidatus Protoclostridium stercorigallinarum</name>
    <dbReference type="NCBI Taxonomy" id="2838741"/>
    <lineage>
        <taxon>Bacteria</taxon>
        <taxon>Bacillati</taxon>
        <taxon>Bacillota</taxon>
        <taxon>Clostridia</taxon>
        <taxon>Candidatus Protoclostridium</taxon>
    </lineage>
</organism>
<reference evidence="2" key="2">
    <citation type="submission" date="2021-04" db="EMBL/GenBank/DDBJ databases">
        <authorList>
            <person name="Gilroy R."/>
        </authorList>
    </citation>
    <scope>NUCLEOTIDE SEQUENCE</scope>
    <source>
        <strain evidence="2">12435</strain>
    </source>
</reference>
<name>A0A9D1PZD3_9FIRM</name>
<accession>A0A9D1PZD3</accession>
<feature type="transmembrane region" description="Helical" evidence="1">
    <location>
        <begin position="69"/>
        <end position="90"/>
    </location>
</feature>
<feature type="transmembrane region" description="Helical" evidence="1">
    <location>
        <begin position="110"/>
        <end position="132"/>
    </location>
</feature>
<feature type="transmembrane region" description="Helical" evidence="1">
    <location>
        <begin position="40"/>
        <end position="62"/>
    </location>
</feature>
<dbReference type="EMBL" id="DXHS01000012">
    <property type="protein sequence ID" value="HIW01871.1"/>
    <property type="molecule type" value="Genomic_DNA"/>
</dbReference>